<organism evidence="3 4">
    <name type="scientific">Exophiala spinifera</name>
    <dbReference type="NCBI Taxonomy" id="91928"/>
    <lineage>
        <taxon>Eukaryota</taxon>
        <taxon>Fungi</taxon>
        <taxon>Dikarya</taxon>
        <taxon>Ascomycota</taxon>
        <taxon>Pezizomycotina</taxon>
        <taxon>Eurotiomycetes</taxon>
        <taxon>Chaetothyriomycetidae</taxon>
        <taxon>Chaetothyriales</taxon>
        <taxon>Herpotrichiellaceae</taxon>
        <taxon>Exophiala</taxon>
    </lineage>
</organism>
<proteinExistence type="predicted"/>
<dbReference type="InterPro" id="IPR050300">
    <property type="entry name" value="GDXG_lipolytic_enzyme"/>
</dbReference>
<reference evidence="3 4" key="1">
    <citation type="submission" date="2015-01" db="EMBL/GenBank/DDBJ databases">
        <title>The Genome Sequence of Exophiala spinifera CBS89968.</title>
        <authorList>
            <consortium name="The Broad Institute Genomics Platform"/>
            <person name="Cuomo C."/>
            <person name="de Hoog S."/>
            <person name="Gorbushina A."/>
            <person name="Stielow B."/>
            <person name="Teixiera M."/>
            <person name="Abouelleil A."/>
            <person name="Chapman S.B."/>
            <person name="Priest M."/>
            <person name="Young S.K."/>
            <person name="Wortman J."/>
            <person name="Nusbaum C."/>
            <person name="Birren B."/>
        </authorList>
    </citation>
    <scope>NUCLEOTIDE SEQUENCE [LARGE SCALE GENOMIC DNA]</scope>
    <source>
        <strain evidence="3 4">CBS 89968</strain>
    </source>
</reference>
<dbReference type="Pfam" id="PF07859">
    <property type="entry name" value="Abhydrolase_3"/>
    <property type="match status" value="1"/>
</dbReference>
<evidence type="ECO:0000313" key="4">
    <source>
        <dbReference type="Proteomes" id="UP000053328"/>
    </source>
</evidence>
<dbReference type="VEuPathDB" id="FungiDB:PV08_11637"/>
<dbReference type="GO" id="GO:0016787">
    <property type="term" value="F:hydrolase activity"/>
    <property type="evidence" value="ECO:0007669"/>
    <property type="project" value="UniProtKB-KW"/>
</dbReference>
<dbReference type="HOGENOM" id="CLU_012494_6_2_1"/>
<dbReference type="InterPro" id="IPR029058">
    <property type="entry name" value="AB_hydrolase_fold"/>
</dbReference>
<dbReference type="Proteomes" id="UP000053328">
    <property type="component" value="Unassembled WGS sequence"/>
</dbReference>
<dbReference type="Gene3D" id="3.40.50.1820">
    <property type="entry name" value="alpha/beta hydrolase"/>
    <property type="match status" value="1"/>
</dbReference>
<dbReference type="OrthoDB" id="408631at2759"/>
<dbReference type="InterPro" id="IPR013094">
    <property type="entry name" value="AB_hydrolase_3"/>
</dbReference>
<protein>
    <recommendedName>
        <fullName evidence="2">Alpha/beta hydrolase fold-3 domain-containing protein</fullName>
    </recommendedName>
</protein>
<feature type="domain" description="Alpha/beta hydrolase fold-3" evidence="2">
    <location>
        <begin position="110"/>
        <end position="329"/>
    </location>
</feature>
<dbReference type="AlphaFoldDB" id="A0A0D2AVC1"/>
<dbReference type="PANTHER" id="PTHR48081">
    <property type="entry name" value="AB HYDROLASE SUPERFAMILY PROTEIN C4A8.06C"/>
    <property type="match status" value="1"/>
</dbReference>
<evidence type="ECO:0000313" key="3">
    <source>
        <dbReference type="EMBL" id="KIW10673.1"/>
    </source>
</evidence>
<gene>
    <name evidence="3" type="ORF">PV08_11637</name>
</gene>
<name>A0A0D2AVC1_9EURO</name>
<evidence type="ECO:0000259" key="2">
    <source>
        <dbReference type="Pfam" id="PF07859"/>
    </source>
</evidence>
<keyword evidence="1" id="KW-0378">Hydrolase</keyword>
<keyword evidence="4" id="KW-1185">Reference proteome</keyword>
<dbReference type="GeneID" id="27338720"/>
<dbReference type="SUPFAM" id="SSF53474">
    <property type="entry name" value="alpha/beta-Hydrolases"/>
    <property type="match status" value="1"/>
</dbReference>
<evidence type="ECO:0000256" key="1">
    <source>
        <dbReference type="ARBA" id="ARBA00022801"/>
    </source>
</evidence>
<accession>A0A0D2AVC1</accession>
<dbReference type="RefSeq" id="XP_016230889.1">
    <property type="nucleotide sequence ID" value="XM_016385945.1"/>
</dbReference>
<dbReference type="STRING" id="91928.A0A0D2AVC1"/>
<sequence length="400" mass="43716">MAKADEGHLPSVEAVKPLHNSIPDDLAAGFDPTFLKYYNKYNAGRLATHQVPIEKYRADPAKYTIVYGRDRVPNDGIKWSDLKCPVDGGEITVRVFERVSSTAGPRPVYVNYHGGGWVFGGLVTDFDLCKRIVHSIDCVVFDVDYRLSPEYQFPIPVNDAIAALHWIRDTKADEYGLDLSRVAIGGASAGGQLSAVVGHVCRDSGIPLALQILAVPVTDLHVFTPEGPIREDHPYASYKELADTQPLSLERMEWFHKQFLGSPRPEHLANEWKVSPILAPNFADLAPALVVTAEMDVLRDEGEAYAEKMRQAGCAVELVRFKGAPHTFMQLDGTWSNGFGICVEPNADIGESDPRIWQGVQQDCTGGSPESVWALSSLFMVASASGAPPNMPGLGDISIQ</sequence>
<dbReference type="PANTHER" id="PTHR48081:SF8">
    <property type="entry name" value="ALPHA_BETA HYDROLASE FOLD-3 DOMAIN-CONTAINING PROTEIN-RELATED"/>
    <property type="match status" value="1"/>
</dbReference>
<dbReference type="EMBL" id="KN847500">
    <property type="protein sequence ID" value="KIW10673.1"/>
    <property type="molecule type" value="Genomic_DNA"/>
</dbReference>